<comment type="similarity">
    <text evidence="1">Belongs to the QWRF family.</text>
</comment>
<dbReference type="Pfam" id="PF04484">
    <property type="entry name" value="QWRF"/>
    <property type="match status" value="1"/>
</dbReference>
<dbReference type="AlphaFoldDB" id="A0A540M567"/>
<evidence type="ECO:0000313" key="4">
    <source>
        <dbReference type="Proteomes" id="UP000315295"/>
    </source>
</evidence>
<dbReference type="STRING" id="106549.A0A540M567"/>
<dbReference type="GO" id="GO:0005737">
    <property type="term" value="C:cytoplasm"/>
    <property type="evidence" value="ECO:0007669"/>
    <property type="project" value="TreeGrafter"/>
</dbReference>
<dbReference type="InterPro" id="IPR007573">
    <property type="entry name" value="QWRF"/>
</dbReference>
<evidence type="ECO:0000256" key="1">
    <source>
        <dbReference type="ARBA" id="ARBA00010016"/>
    </source>
</evidence>
<feature type="region of interest" description="Disordered" evidence="2">
    <location>
        <begin position="68"/>
        <end position="92"/>
    </location>
</feature>
<gene>
    <name evidence="3" type="ORF">C1H46_020526</name>
</gene>
<feature type="region of interest" description="Disordered" evidence="2">
    <location>
        <begin position="1"/>
        <end position="29"/>
    </location>
</feature>
<reference evidence="3 4" key="1">
    <citation type="journal article" date="2019" name="G3 (Bethesda)">
        <title>Sequencing of a Wild Apple (Malus baccata) Genome Unravels the Differences Between Cultivated and Wild Apple Species Regarding Disease Resistance and Cold Tolerance.</title>
        <authorList>
            <person name="Chen X."/>
        </authorList>
    </citation>
    <scope>NUCLEOTIDE SEQUENCE [LARGE SCALE GENOMIC DNA]</scope>
    <source>
        <strain evidence="4">cv. Shandingzi</strain>
        <tissue evidence="3">Leaves</tissue>
    </source>
</reference>
<dbReference type="PANTHER" id="PTHR31807">
    <property type="entry name" value="AUGMIN FAMILY MEMBER"/>
    <property type="match status" value="1"/>
</dbReference>
<dbReference type="EMBL" id="VIEB01000356">
    <property type="protein sequence ID" value="TQD93838.1"/>
    <property type="molecule type" value="Genomic_DNA"/>
</dbReference>
<comment type="caution">
    <text evidence="3">The sequence shown here is derived from an EMBL/GenBank/DDBJ whole genome shotgun (WGS) entry which is preliminary data.</text>
</comment>
<evidence type="ECO:0000256" key="2">
    <source>
        <dbReference type="SAM" id="MobiDB-lite"/>
    </source>
</evidence>
<organism evidence="3 4">
    <name type="scientific">Malus baccata</name>
    <name type="common">Siberian crab apple</name>
    <name type="synonym">Pyrus baccata</name>
    <dbReference type="NCBI Taxonomy" id="106549"/>
    <lineage>
        <taxon>Eukaryota</taxon>
        <taxon>Viridiplantae</taxon>
        <taxon>Streptophyta</taxon>
        <taxon>Embryophyta</taxon>
        <taxon>Tracheophyta</taxon>
        <taxon>Spermatophyta</taxon>
        <taxon>Magnoliopsida</taxon>
        <taxon>eudicotyledons</taxon>
        <taxon>Gunneridae</taxon>
        <taxon>Pentapetalae</taxon>
        <taxon>rosids</taxon>
        <taxon>fabids</taxon>
        <taxon>Rosales</taxon>
        <taxon>Rosaceae</taxon>
        <taxon>Amygdaloideae</taxon>
        <taxon>Maleae</taxon>
        <taxon>Malus</taxon>
    </lineage>
</organism>
<dbReference type="PANTHER" id="PTHR31807:SF31">
    <property type="entry name" value="QWRF MOTIF PROTEIN (DUF566)-RELATED"/>
    <property type="match status" value="1"/>
</dbReference>
<evidence type="ECO:0000313" key="3">
    <source>
        <dbReference type="EMBL" id="TQD93838.1"/>
    </source>
</evidence>
<name>A0A540M567_MALBA</name>
<sequence length="753" mass="83298">MSSHKKLDTLADHLGNDGREGRIEHKGSIFDRQRSYREFGLLDNPKENAKENHRPIFGGSMRYTGKFSFPGKSNSSSSSTSSSSRKFSSNSNVAAPRRFSVDENALHQKSSRRISDGFSVVLDSGSECSDGYSGMTMGSPNVGQSARKSGVEVSSKYMNEITLRHRRRTSDSNIANPISGDKSPKLNKFTIKNVIRRAHSLTATTQWALSPGRTGSPTMSVENKGVQLSSSSMKPPTSPSKTKGVEKLLNLGLDLFKTKKSSSSPSSVLVRYGSVSSGSSMTEMGHQLRLLHNRILQWRFANARADVVNQNIANQAQINVLYAWDGLMKLQHSVLQKKVKLHKEKLDMKLNFILYSQLKPLASWGDMERQHTAAVCMMKECLHSVVCRVPLIEDAEVDTQSASTALRHASDLTASIKLLLAGFSPLAEQAAPLLSQLAEVVAQEKLLLEECIELFRNISTLEMNDLFLSDSSSSKRYKDVERRVYIGDMQDGGDVWKETVDLDGFFKEIECPTRYESCGAALQAVLKLVKLKGKLEKLEHSNADQPKVAGLKDQIACEYKEMVQRRSFTITDAEGQQLNDIESHVARANSFVRRGALQLEAAKDYQKRSRNVSARLTVRPGLNMTRSSLAKVYPRISLSSRSPSSSSSLIRNLKAMATLAAAAARQLATSSRISTARTSYLTSNLIHRRGLAGAADHHGSPRVNVWQDPLSPSKWKEEHFVIVSLSGWGLLIYSSYKFFSGGKKEEKLVEASH</sequence>
<proteinExistence type="inferred from homology"/>
<accession>A0A540M567</accession>
<dbReference type="GO" id="GO:0005880">
    <property type="term" value="C:nuclear microtubule"/>
    <property type="evidence" value="ECO:0007669"/>
    <property type="project" value="TreeGrafter"/>
</dbReference>
<dbReference type="Proteomes" id="UP000315295">
    <property type="component" value="Unassembled WGS sequence"/>
</dbReference>
<keyword evidence="4" id="KW-1185">Reference proteome</keyword>
<dbReference type="GO" id="GO:0051225">
    <property type="term" value="P:spindle assembly"/>
    <property type="evidence" value="ECO:0007669"/>
    <property type="project" value="TreeGrafter"/>
</dbReference>
<dbReference type="GO" id="GO:0008017">
    <property type="term" value="F:microtubule binding"/>
    <property type="evidence" value="ECO:0007669"/>
    <property type="project" value="TreeGrafter"/>
</dbReference>
<protein>
    <submittedName>
        <fullName evidence="3">Uncharacterized protein</fullName>
    </submittedName>
</protein>